<dbReference type="GO" id="GO:0070482">
    <property type="term" value="P:response to oxygen levels"/>
    <property type="evidence" value="ECO:0007669"/>
    <property type="project" value="TreeGrafter"/>
</dbReference>
<dbReference type="Gene3D" id="6.10.250.780">
    <property type="match status" value="1"/>
</dbReference>
<protein>
    <recommendedName>
        <fullName evidence="2">guanylate cyclase</fullName>
        <ecNumber evidence="2">4.6.1.2</ecNumber>
    </recommendedName>
</protein>
<evidence type="ECO:0000256" key="3">
    <source>
        <dbReference type="ARBA" id="ARBA00022490"/>
    </source>
</evidence>
<keyword evidence="7" id="KW-0141">cGMP biosynthesis</keyword>
<reference evidence="12 13" key="1">
    <citation type="journal article" date="2016" name="Nat. Commun.">
        <title>Extremotolerant tardigrade genome and improved radiotolerance of human cultured cells by tardigrade-unique protein.</title>
        <authorList>
            <person name="Hashimoto T."/>
            <person name="Horikawa D.D."/>
            <person name="Saito Y."/>
            <person name="Kuwahara H."/>
            <person name="Kozuka-Hata H."/>
            <person name="Shin-I T."/>
            <person name="Minakuchi Y."/>
            <person name="Ohishi K."/>
            <person name="Motoyama A."/>
            <person name="Aizu T."/>
            <person name="Enomoto A."/>
            <person name="Kondo K."/>
            <person name="Tanaka S."/>
            <person name="Hara Y."/>
            <person name="Koshikawa S."/>
            <person name="Sagara H."/>
            <person name="Miura T."/>
            <person name="Yokobori S."/>
            <person name="Miyagawa K."/>
            <person name="Suzuki Y."/>
            <person name="Kubo T."/>
            <person name="Oyama M."/>
            <person name="Kohara Y."/>
            <person name="Fujiyama A."/>
            <person name="Arakawa K."/>
            <person name="Katayama T."/>
            <person name="Toyoda A."/>
            <person name="Kunieda T."/>
        </authorList>
    </citation>
    <scope>NUCLEOTIDE SEQUENCE [LARGE SCALE GENOMIC DNA]</scope>
    <source>
        <strain evidence="12 13">YOKOZUNA-1</strain>
    </source>
</reference>
<dbReference type="GO" id="GO:0019826">
    <property type="term" value="F:oxygen sensor activity"/>
    <property type="evidence" value="ECO:0007669"/>
    <property type="project" value="TreeGrafter"/>
</dbReference>
<dbReference type="PANTHER" id="PTHR45655:SF10">
    <property type="entry name" value="SOLUBLE GUANYLATE CYCLASE 88E"/>
    <property type="match status" value="1"/>
</dbReference>
<dbReference type="InterPro" id="IPR038158">
    <property type="entry name" value="H-NOX_domain_sf"/>
</dbReference>
<comment type="similarity">
    <text evidence="8">Belongs to the adenylyl cyclase class-4/guanylyl cyclase family.</text>
</comment>
<feature type="compositionally biased region" description="Polar residues" evidence="10">
    <location>
        <begin position="665"/>
        <end position="690"/>
    </location>
</feature>
<comment type="caution">
    <text evidence="12">The sequence shown here is derived from an EMBL/GenBank/DDBJ whole genome shotgun (WGS) entry which is preliminary data.</text>
</comment>
<dbReference type="PROSITE" id="PS50125">
    <property type="entry name" value="GUANYLATE_CYCLASE_2"/>
    <property type="match status" value="1"/>
</dbReference>
<evidence type="ECO:0000313" key="13">
    <source>
        <dbReference type="Proteomes" id="UP000186922"/>
    </source>
</evidence>
<dbReference type="PANTHER" id="PTHR45655">
    <property type="entry name" value="GUANYLATE CYCLASE SOLUBLE SUBUNIT BETA-2"/>
    <property type="match status" value="1"/>
</dbReference>
<evidence type="ECO:0000256" key="7">
    <source>
        <dbReference type="ARBA" id="ARBA00023293"/>
    </source>
</evidence>
<gene>
    <name evidence="12" type="primary">RvY_09085</name>
    <name evidence="12" type="synonym">RvY_09085.1</name>
    <name evidence="12" type="ORF">RvY_09085-1</name>
</gene>
<evidence type="ECO:0000256" key="1">
    <source>
        <dbReference type="ARBA" id="ARBA00004496"/>
    </source>
</evidence>
<keyword evidence="9" id="KW-0175">Coiled coil</keyword>
<dbReference type="SMART" id="SM00044">
    <property type="entry name" value="CYCc"/>
    <property type="match status" value="1"/>
</dbReference>
<dbReference type="Gene3D" id="3.30.70.1230">
    <property type="entry name" value="Nucleotide cyclase"/>
    <property type="match status" value="1"/>
</dbReference>
<dbReference type="GO" id="GO:0038060">
    <property type="term" value="P:nitric oxide-cGMP-mediated signaling"/>
    <property type="evidence" value="ECO:0007669"/>
    <property type="project" value="TreeGrafter"/>
</dbReference>
<dbReference type="InterPro" id="IPR011644">
    <property type="entry name" value="Heme_NO-bd"/>
</dbReference>
<dbReference type="SUPFAM" id="SSF111126">
    <property type="entry name" value="Ligand-binding domain in the NO signalling and Golgi transport"/>
    <property type="match status" value="1"/>
</dbReference>
<dbReference type="InterPro" id="IPR011645">
    <property type="entry name" value="HNOB_dom_associated"/>
</dbReference>
<dbReference type="AlphaFoldDB" id="A0A1D1V861"/>
<dbReference type="Pfam" id="PF00211">
    <property type="entry name" value="Guanylate_cyc"/>
    <property type="match status" value="1"/>
</dbReference>
<dbReference type="Pfam" id="PF07701">
    <property type="entry name" value="HNOBA"/>
    <property type="match status" value="1"/>
</dbReference>
<evidence type="ECO:0000313" key="12">
    <source>
        <dbReference type="EMBL" id="GAU97856.1"/>
    </source>
</evidence>
<dbReference type="Proteomes" id="UP000186922">
    <property type="component" value="Unassembled WGS sequence"/>
</dbReference>
<name>A0A1D1V861_RAMVA</name>
<dbReference type="EMBL" id="BDGG01000004">
    <property type="protein sequence ID" value="GAU97856.1"/>
    <property type="molecule type" value="Genomic_DNA"/>
</dbReference>
<evidence type="ECO:0000256" key="4">
    <source>
        <dbReference type="ARBA" id="ARBA00022741"/>
    </source>
</evidence>
<evidence type="ECO:0000256" key="8">
    <source>
        <dbReference type="RuleBase" id="RU000405"/>
    </source>
</evidence>
<dbReference type="GO" id="GO:0008074">
    <property type="term" value="C:guanylate cyclase complex, soluble"/>
    <property type="evidence" value="ECO:0007669"/>
    <property type="project" value="TreeGrafter"/>
</dbReference>
<dbReference type="SUPFAM" id="SSF55073">
    <property type="entry name" value="Nucleotide cyclase"/>
    <property type="match status" value="1"/>
</dbReference>
<sequence length="1054" mass="117613">MYGLVIESIVAYLKAYYGDEKWMEIRKRARIDQHAFSTHLIYAETTIPRIVESASEILLIPKDELLIQFGKFFVTFVSQYGYDKILRVLGRHMRDFLMGLDNLHEYMRFSYPKLKPPSFFVEKETEHGLILHYRSKRRYGGYVHYVTGQIKCVGSLFYGQNVDIELLKEEFVGNAVHVVMHLRFDNSAFLTEITAERDKTDELSIESELFFEAFPFHIVFTEDMIIKSLGHGLMNVLPNIEGYDISHIFVLKRPMVDFSWEQVVSHTNNVFELESLDRVQMKCMVPENTDKTSDEAPSSQRKFSETSETSDDDRETKLHLKGQMVWTKEWNGMLFLGTPVLPHLTAMFEAGLYINDLSLHDNSRDLVLAGTQTSAELKLALDQEQVKSKKLEESMKKLDEEMRRTDELLYQMIPRQIADRLRAGEPALDTCQVFESVTMLFSDVVGFTLICSRISPLQVVTMLNSMYSKFDNLCSLHDTYKVETIGDAYVVVAGAPEVVPDHAQRIANMAIGMVETMPTLVDPSTDSHLEIRVGINSGVVVAGVVGLKMPRYCLFGDTVNTAAKMESSSERMKIQMTEATHRLLQDDSNYTIVHRGLVDLKEKGKMNTYWLSPSPTYKPRLRTASTAVYARKAPVSNNVQTPATFHPIPSSTLKPAETIAGVPLSFSTRSTPFPTQETRRNNLSVSSTARSVMDPSGQHNILGTTLIFQDPRRTRSQASFASSKLSLDENMEEEGSSRRKRSIADDKSLSAADEETSNLKRTSSQRRDSLNADISKDSTLSSESNYDLASISSSGSMHASSNPHIRLDRSSSSSPQFPSVFPDSPDDITLKSRASIRSNGSGVKTPLFEIKPEERPPAGKSKKPSVGVATRPVRTDLPESPGNGFSDYRNMFPALPAQVSPMYKSGSFKTVPKVPAGIRRLSKVADLAIDSEAVQSPSGVNIAVDLPKLNDGKNGMVALGRSQTAYTTFDTPESLVRSPHHSTTNVQSHDKKPQQGGKKPSVTGEQKMVKLTVANGKSFVNGIKENDAEKEGTRTTFRSYPASRPVRSCACTIT</sequence>
<dbReference type="GO" id="GO:0070026">
    <property type="term" value="F:nitric oxide binding"/>
    <property type="evidence" value="ECO:0007669"/>
    <property type="project" value="TreeGrafter"/>
</dbReference>
<dbReference type="FunFam" id="3.30.70.1230:FF:000007">
    <property type="entry name" value="Guanylate cyclase soluble subunit alpha-3"/>
    <property type="match status" value="1"/>
</dbReference>
<evidence type="ECO:0000256" key="10">
    <source>
        <dbReference type="SAM" id="MobiDB-lite"/>
    </source>
</evidence>
<dbReference type="InterPro" id="IPR042463">
    <property type="entry name" value="HNOB_dom_associated_sf"/>
</dbReference>
<evidence type="ECO:0000256" key="5">
    <source>
        <dbReference type="ARBA" id="ARBA00023134"/>
    </source>
</evidence>
<dbReference type="GO" id="GO:0005525">
    <property type="term" value="F:GTP binding"/>
    <property type="evidence" value="ECO:0007669"/>
    <property type="project" value="UniProtKB-KW"/>
</dbReference>
<feature type="compositionally biased region" description="Polar residues" evidence="10">
    <location>
        <begin position="777"/>
        <end position="787"/>
    </location>
</feature>
<feature type="compositionally biased region" description="Low complexity" evidence="10">
    <location>
        <begin position="810"/>
        <end position="823"/>
    </location>
</feature>
<feature type="region of interest" description="Disordered" evidence="10">
    <location>
        <begin position="665"/>
        <end position="699"/>
    </location>
</feature>
<dbReference type="Pfam" id="PF07700">
    <property type="entry name" value="HNOB"/>
    <property type="match status" value="1"/>
</dbReference>
<dbReference type="STRING" id="947166.A0A1D1V861"/>
<dbReference type="GO" id="GO:0020037">
    <property type="term" value="F:heme binding"/>
    <property type="evidence" value="ECO:0007669"/>
    <property type="project" value="InterPro"/>
</dbReference>
<dbReference type="Gene3D" id="3.90.1520.10">
    <property type="entry name" value="H-NOX domain"/>
    <property type="match status" value="1"/>
</dbReference>
<keyword evidence="5" id="KW-0342">GTP-binding</keyword>
<keyword evidence="4" id="KW-0547">Nucleotide-binding</keyword>
<evidence type="ECO:0000256" key="9">
    <source>
        <dbReference type="SAM" id="Coils"/>
    </source>
</evidence>
<feature type="region of interest" description="Disordered" evidence="10">
    <location>
        <begin position="970"/>
        <end position="1007"/>
    </location>
</feature>
<comment type="subcellular location">
    <subcellularLocation>
        <location evidence="1">Cytoplasm</location>
    </subcellularLocation>
</comment>
<accession>A0A1D1V861</accession>
<dbReference type="GO" id="GO:0004383">
    <property type="term" value="F:guanylate cyclase activity"/>
    <property type="evidence" value="ECO:0007669"/>
    <property type="project" value="UniProtKB-EC"/>
</dbReference>
<organism evidence="12 13">
    <name type="scientific">Ramazzottius varieornatus</name>
    <name type="common">Water bear</name>
    <name type="synonym">Tardigrade</name>
    <dbReference type="NCBI Taxonomy" id="947166"/>
    <lineage>
        <taxon>Eukaryota</taxon>
        <taxon>Metazoa</taxon>
        <taxon>Ecdysozoa</taxon>
        <taxon>Tardigrada</taxon>
        <taxon>Eutardigrada</taxon>
        <taxon>Parachela</taxon>
        <taxon>Hypsibioidea</taxon>
        <taxon>Ramazzottiidae</taxon>
        <taxon>Ramazzottius</taxon>
    </lineage>
</organism>
<dbReference type="InterPro" id="IPR018297">
    <property type="entry name" value="A/G_cyclase_CS"/>
</dbReference>
<feature type="region of interest" description="Disordered" evidence="10">
    <location>
        <begin position="287"/>
        <end position="316"/>
    </location>
</feature>
<feature type="compositionally biased region" description="Polar residues" evidence="10">
    <location>
        <begin position="716"/>
        <end position="725"/>
    </location>
</feature>
<keyword evidence="6 8" id="KW-0456">Lyase</keyword>
<dbReference type="InterPro" id="IPR001054">
    <property type="entry name" value="A/G_cyclase"/>
</dbReference>
<feature type="compositionally biased region" description="Low complexity" evidence="10">
    <location>
        <begin position="790"/>
        <end position="801"/>
    </location>
</feature>
<proteinExistence type="inferred from homology"/>
<feature type="coiled-coil region" evidence="9">
    <location>
        <begin position="374"/>
        <end position="408"/>
    </location>
</feature>
<feature type="domain" description="Guanylate cyclase" evidence="11">
    <location>
        <begin position="438"/>
        <end position="566"/>
    </location>
</feature>
<evidence type="ECO:0000256" key="2">
    <source>
        <dbReference type="ARBA" id="ARBA00012202"/>
    </source>
</evidence>
<dbReference type="EC" id="4.6.1.2" evidence="2"/>
<feature type="compositionally biased region" description="Basic and acidic residues" evidence="10">
    <location>
        <begin position="765"/>
        <end position="776"/>
    </location>
</feature>
<dbReference type="InterPro" id="IPR029787">
    <property type="entry name" value="Nucleotide_cyclase"/>
</dbReference>
<dbReference type="InterPro" id="IPR024096">
    <property type="entry name" value="NO_sig/Golgi_transp_ligand-bd"/>
</dbReference>
<dbReference type="PROSITE" id="PS00452">
    <property type="entry name" value="GUANYLATE_CYCLASE_1"/>
    <property type="match status" value="1"/>
</dbReference>
<dbReference type="OrthoDB" id="6127067at2759"/>
<feature type="region of interest" description="Disordered" evidence="10">
    <location>
        <begin position="712"/>
        <end position="885"/>
    </location>
</feature>
<keyword evidence="3" id="KW-0963">Cytoplasm</keyword>
<dbReference type="CDD" id="cd07302">
    <property type="entry name" value="CHD"/>
    <property type="match status" value="1"/>
</dbReference>
<dbReference type="Gene3D" id="3.30.450.260">
    <property type="entry name" value="Haem NO binding associated domain"/>
    <property type="match status" value="1"/>
</dbReference>
<evidence type="ECO:0000259" key="11">
    <source>
        <dbReference type="PROSITE" id="PS50125"/>
    </source>
</evidence>
<keyword evidence="13" id="KW-1185">Reference proteome</keyword>
<evidence type="ECO:0000256" key="6">
    <source>
        <dbReference type="ARBA" id="ARBA00023239"/>
    </source>
</evidence>